<dbReference type="PROSITE" id="PS50943">
    <property type="entry name" value="HTH_CROC1"/>
    <property type="match status" value="1"/>
</dbReference>
<keyword evidence="2" id="KW-0238">DNA-binding</keyword>
<dbReference type="PANTHER" id="PTHR46797:SF23">
    <property type="entry name" value="HTH-TYPE TRANSCRIPTIONAL REGULATOR SUTR"/>
    <property type="match status" value="1"/>
</dbReference>
<dbReference type="InterPro" id="IPR001387">
    <property type="entry name" value="Cro/C1-type_HTH"/>
</dbReference>
<dbReference type="EMBL" id="BDQX01000171">
    <property type="protein sequence ID" value="GBG08856.1"/>
    <property type="molecule type" value="Genomic_DNA"/>
</dbReference>
<dbReference type="SMART" id="SM00530">
    <property type="entry name" value="HTH_XRE"/>
    <property type="match status" value="1"/>
</dbReference>
<dbReference type="CDD" id="cd00093">
    <property type="entry name" value="HTH_XRE"/>
    <property type="match status" value="1"/>
</dbReference>
<evidence type="ECO:0000256" key="2">
    <source>
        <dbReference type="ARBA" id="ARBA00023125"/>
    </source>
</evidence>
<dbReference type="InterPro" id="IPR050807">
    <property type="entry name" value="TransReg_Diox_bact_type"/>
</dbReference>
<dbReference type="PANTHER" id="PTHR46797">
    <property type="entry name" value="HTH-TYPE TRANSCRIPTIONAL REGULATOR"/>
    <property type="match status" value="1"/>
</dbReference>
<dbReference type="Pfam" id="PF01381">
    <property type="entry name" value="HTH_3"/>
    <property type="match status" value="1"/>
</dbReference>
<keyword evidence="3" id="KW-0804">Transcription</keyword>
<dbReference type="GO" id="GO:0003700">
    <property type="term" value="F:DNA-binding transcription factor activity"/>
    <property type="evidence" value="ECO:0007669"/>
    <property type="project" value="TreeGrafter"/>
</dbReference>
<dbReference type="RefSeq" id="WP_087566630.1">
    <property type="nucleotide sequence ID" value="NZ_BDQX01000171.1"/>
</dbReference>
<protein>
    <submittedName>
        <fullName evidence="5">Transcriptional regulator</fullName>
    </submittedName>
</protein>
<dbReference type="AlphaFoldDB" id="A0A2R5EQ72"/>
<evidence type="ECO:0000256" key="3">
    <source>
        <dbReference type="ARBA" id="ARBA00023163"/>
    </source>
</evidence>
<evidence type="ECO:0000313" key="5">
    <source>
        <dbReference type="EMBL" id="GBG08856.1"/>
    </source>
</evidence>
<dbReference type="GO" id="GO:0005829">
    <property type="term" value="C:cytosol"/>
    <property type="evidence" value="ECO:0007669"/>
    <property type="project" value="TreeGrafter"/>
</dbReference>
<keyword evidence="6" id="KW-1185">Reference proteome</keyword>
<evidence type="ECO:0000259" key="4">
    <source>
        <dbReference type="PROSITE" id="PS50943"/>
    </source>
</evidence>
<organism evidence="5 6">
    <name type="scientific">Paenibacillus agaridevorans</name>
    <dbReference type="NCBI Taxonomy" id="171404"/>
    <lineage>
        <taxon>Bacteria</taxon>
        <taxon>Bacillati</taxon>
        <taxon>Bacillota</taxon>
        <taxon>Bacilli</taxon>
        <taxon>Bacillales</taxon>
        <taxon>Paenibacillaceae</taxon>
        <taxon>Paenibacillus</taxon>
    </lineage>
</organism>
<sequence length="116" mass="12954">MSDIGRQIGENIRLVRKSKGLSQEQLALRAEINASYMGQVERGEKNPTIDVLGKIAAALQTPLEQLVQVGNSNRIDGGEAESYSDKIISQMTGLSVKEQEVVYRFVKQLVQFREME</sequence>
<dbReference type="SUPFAM" id="SSF47413">
    <property type="entry name" value="lambda repressor-like DNA-binding domains"/>
    <property type="match status" value="1"/>
</dbReference>
<dbReference type="Gene3D" id="1.10.260.40">
    <property type="entry name" value="lambda repressor-like DNA-binding domains"/>
    <property type="match status" value="1"/>
</dbReference>
<gene>
    <name evidence="5" type="ORF">PAT3040_03461</name>
</gene>
<name>A0A2R5EQ72_9BACL</name>
<feature type="domain" description="HTH cro/C1-type" evidence="4">
    <location>
        <begin position="12"/>
        <end position="66"/>
    </location>
</feature>
<keyword evidence="1" id="KW-0805">Transcription regulation</keyword>
<evidence type="ECO:0000256" key="1">
    <source>
        <dbReference type="ARBA" id="ARBA00023015"/>
    </source>
</evidence>
<dbReference type="GO" id="GO:0003677">
    <property type="term" value="F:DNA binding"/>
    <property type="evidence" value="ECO:0007669"/>
    <property type="project" value="UniProtKB-KW"/>
</dbReference>
<accession>A0A2R5EQ72</accession>
<proteinExistence type="predicted"/>
<comment type="caution">
    <text evidence="5">The sequence shown here is derived from an EMBL/GenBank/DDBJ whole genome shotgun (WGS) entry which is preliminary data.</text>
</comment>
<evidence type="ECO:0000313" key="6">
    <source>
        <dbReference type="Proteomes" id="UP000245202"/>
    </source>
</evidence>
<reference evidence="5 6" key="1">
    <citation type="submission" date="2017-08" db="EMBL/GenBank/DDBJ databases">
        <title>Substantial Increase in Enzyme Production by Combined Drug-Resistance Mutations in Paenibacillus agaridevorans.</title>
        <authorList>
            <person name="Tanaka Y."/>
            <person name="Funane K."/>
            <person name="Hosaka T."/>
            <person name="Shiwa Y."/>
            <person name="Fujita N."/>
            <person name="Miyazaki T."/>
            <person name="Yoshikawa H."/>
            <person name="Murakami K."/>
            <person name="Kasahara K."/>
            <person name="Inaoka T."/>
            <person name="Hiraga Y."/>
            <person name="Ochi K."/>
        </authorList>
    </citation>
    <scope>NUCLEOTIDE SEQUENCE [LARGE SCALE GENOMIC DNA]</scope>
    <source>
        <strain evidence="5 6">T-3040</strain>
    </source>
</reference>
<dbReference type="Proteomes" id="UP000245202">
    <property type="component" value="Unassembled WGS sequence"/>
</dbReference>
<dbReference type="InterPro" id="IPR010982">
    <property type="entry name" value="Lambda_DNA-bd_dom_sf"/>
</dbReference>